<keyword evidence="10 11" id="KW-0346">Stress response</keyword>
<dbReference type="PANTHER" id="PTHR39573">
    <property type="entry name" value="STRESS RESPONSE KINASE A"/>
    <property type="match status" value="1"/>
</dbReference>
<dbReference type="GO" id="GO:0000287">
    <property type="term" value="F:magnesium ion binding"/>
    <property type="evidence" value="ECO:0007669"/>
    <property type="project" value="UniProtKB-UniRule"/>
</dbReference>
<feature type="region of interest" description="Disordered" evidence="12">
    <location>
        <begin position="318"/>
        <end position="337"/>
    </location>
</feature>
<dbReference type="HAMAP" id="MF_01497">
    <property type="entry name" value="SrkA_kinase"/>
    <property type="match status" value="1"/>
</dbReference>
<feature type="binding site" evidence="11">
    <location>
        <position position="221"/>
    </location>
    <ligand>
        <name>Mg(2+)</name>
        <dbReference type="ChEBI" id="CHEBI:18420"/>
    </ligand>
</feature>
<evidence type="ECO:0000256" key="7">
    <source>
        <dbReference type="ARBA" id="ARBA00022777"/>
    </source>
</evidence>
<name>A0A2P2D0E4_9LEPT</name>
<comment type="subunit">
    <text evidence="11">Monomer.</text>
</comment>
<evidence type="ECO:0000256" key="2">
    <source>
        <dbReference type="ARBA" id="ARBA00022527"/>
    </source>
</evidence>
<evidence type="ECO:0000256" key="10">
    <source>
        <dbReference type="ARBA" id="ARBA00023016"/>
    </source>
</evidence>
<evidence type="ECO:0000256" key="1">
    <source>
        <dbReference type="ARBA" id="ARBA00022490"/>
    </source>
</evidence>
<comment type="subcellular location">
    <subcellularLocation>
        <location evidence="11">Cytoplasm</location>
    </subcellularLocation>
</comment>
<comment type="catalytic activity">
    <reaction evidence="11">
        <text>L-seryl-[protein] + ATP = O-phospho-L-seryl-[protein] + ADP + H(+)</text>
        <dbReference type="Rhea" id="RHEA:17989"/>
        <dbReference type="Rhea" id="RHEA-COMP:9863"/>
        <dbReference type="Rhea" id="RHEA-COMP:11604"/>
        <dbReference type="ChEBI" id="CHEBI:15378"/>
        <dbReference type="ChEBI" id="CHEBI:29999"/>
        <dbReference type="ChEBI" id="CHEBI:30616"/>
        <dbReference type="ChEBI" id="CHEBI:83421"/>
        <dbReference type="ChEBI" id="CHEBI:456216"/>
        <dbReference type="EC" id="2.7.11.1"/>
    </reaction>
</comment>
<dbReference type="AlphaFoldDB" id="A0A2P2D0E4"/>
<dbReference type="InterPro" id="IPR032882">
    <property type="entry name" value="SrkA/RdoA"/>
</dbReference>
<dbReference type="EMBL" id="BFAY01000006">
    <property type="protein sequence ID" value="GBF38055.1"/>
    <property type="molecule type" value="Genomic_DNA"/>
</dbReference>
<dbReference type="GO" id="GO:0005737">
    <property type="term" value="C:cytoplasm"/>
    <property type="evidence" value="ECO:0007669"/>
    <property type="project" value="UniProtKB-SubCell"/>
</dbReference>
<comment type="caution">
    <text evidence="14">The sequence shown here is derived from an EMBL/GenBank/DDBJ whole genome shotgun (WGS) entry which is preliminary data.</text>
</comment>
<feature type="site" description="ATP" evidence="11">
    <location>
        <position position="39"/>
    </location>
</feature>
<keyword evidence="8 11" id="KW-0067">ATP-binding</keyword>
<keyword evidence="6 11" id="KW-0547">Nucleotide-binding</keyword>
<feature type="active site" evidence="11">
    <location>
        <position position="221"/>
    </location>
</feature>
<evidence type="ECO:0000313" key="15">
    <source>
        <dbReference type="Proteomes" id="UP000245076"/>
    </source>
</evidence>
<reference evidence="14 15" key="1">
    <citation type="submission" date="2018-02" db="EMBL/GenBank/DDBJ databases">
        <title>Novel Leptospira species isolated from soil and water in Japan.</title>
        <authorList>
            <person name="Nakao R."/>
            <person name="Masuzawa T."/>
        </authorList>
    </citation>
    <scope>NUCLEOTIDE SEQUENCE [LARGE SCALE GENOMIC DNA]</scope>
    <source>
        <strain evidence="14 15">E8</strain>
    </source>
</reference>
<sequence length="352" mass="41056">MIMEIPGKEFYNRLDIDSVLSSVEDAGFSVSGHCLALNSLENRVYDVGLEEGGRLVVKFYRPGRWTLDQILEEHSFLKELEEVEIPVVAPLPLENGVTVRETKGIYYTIWPLQKGRLVEELDKNNLVQAGRLLARIHNIGASKQAKHRIEYNLKNFGEEPLRFLKEKEFLPTHLWKRYQEAANRIFSSFSEASKGMPFHRIHGDCHKGNLIQTADGLCFIDFDDFVTGPAVQDFWMLLPFGDSSSEYEREIFLEGYREFREFRSSWFDLVEPLRGLRYIHYSAWIAKRWEDPSFPNAFPHFGTEEYWERETQDLERLGSDLPVSSEPDGRNSFAKTDESELTNKDFFWDMED</sequence>
<keyword evidence="1 11" id="KW-0963">Cytoplasm</keyword>
<evidence type="ECO:0000256" key="6">
    <source>
        <dbReference type="ARBA" id="ARBA00022741"/>
    </source>
</evidence>
<dbReference type="Gene3D" id="3.30.200.70">
    <property type="match status" value="1"/>
</dbReference>
<evidence type="ECO:0000256" key="3">
    <source>
        <dbReference type="ARBA" id="ARBA00022553"/>
    </source>
</evidence>
<dbReference type="NCBIfam" id="NF008738">
    <property type="entry name" value="PRK11768.1"/>
    <property type="match status" value="1"/>
</dbReference>
<keyword evidence="2 11" id="KW-0723">Serine/threonine-protein kinase</keyword>
<accession>A0A2P2D0E4</accession>
<evidence type="ECO:0000256" key="4">
    <source>
        <dbReference type="ARBA" id="ARBA00022679"/>
    </source>
</evidence>
<dbReference type="EC" id="2.7.11.1" evidence="11"/>
<comment type="cofactor">
    <cofactor evidence="11">
        <name>Mg(2+)</name>
        <dbReference type="ChEBI" id="CHEBI:18420"/>
    </cofactor>
</comment>
<proteinExistence type="inferred from homology"/>
<dbReference type="InterPro" id="IPR002575">
    <property type="entry name" value="Aminoglycoside_PTrfase"/>
</dbReference>
<dbReference type="Proteomes" id="UP000245076">
    <property type="component" value="Unassembled WGS sequence"/>
</dbReference>
<comment type="similarity">
    <text evidence="11">Belongs to the SrkA/RdoA protein kinase family.</text>
</comment>
<keyword evidence="5 11" id="KW-0479">Metal-binding</keyword>
<keyword evidence="15" id="KW-1185">Reference proteome</keyword>
<evidence type="ECO:0000256" key="12">
    <source>
        <dbReference type="SAM" id="MobiDB-lite"/>
    </source>
</evidence>
<evidence type="ECO:0000256" key="9">
    <source>
        <dbReference type="ARBA" id="ARBA00022842"/>
    </source>
</evidence>
<gene>
    <name evidence="11" type="primary">srkA</name>
    <name evidence="14" type="ORF">LPTSP1_10450</name>
</gene>
<comment type="catalytic activity">
    <reaction evidence="11">
        <text>L-threonyl-[protein] + ATP = O-phospho-L-threonyl-[protein] + ADP + H(+)</text>
        <dbReference type="Rhea" id="RHEA:46608"/>
        <dbReference type="Rhea" id="RHEA-COMP:11060"/>
        <dbReference type="Rhea" id="RHEA-COMP:11605"/>
        <dbReference type="ChEBI" id="CHEBI:15378"/>
        <dbReference type="ChEBI" id="CHEBI:30013"/>
        <dbReference type="ChEBI" id="CHEBI:30616"/>
        <dbReference type="ChEBI" id="CHEBI:61977"/>
        <dbReference type="ChEBI" id="CHEBI:456216"/>
        <dbReference type="EC" id="2.7.11.1"/>
    </reaction>
</comment>
<dbReference type="SUPFAM" id="SSF56112">
    <property type="entry name" value="Protein kinase-like (PK-like)"/>
    <property type="match status" value="1"/>
</dbReference>
<comment type="function">
    <text evidence="11">A protein kinase that phosphorylates Ser and Thr residues. Probably acts to suppress the effects of stress linked to accumulation of reactive oxygen species. Probably involved in the extracytoplasmic stress response.</text>
</comment>
<protein>
    <recommendedName>
        <fullName evidence="11">Stress response kinase A</fullName>
        <ecNumber evidence="11">2.7.11.1</ecNumber>
    </recommendedName>
    <alternativeName>
        <fullName evidence="11">Serine/threonine-protein kinase SrkA</fullName>
    </alternativeName>
</protein>
<dbReference type="PANTHER" id="PTHR39573:SF1">
    <property type="entry name" value="STRESS RESPONSE KINASE A"/>
    <property type="match status" value="1"/>
</dbReference>
<dbReference type="Gene3D" id="1.20.1270.170">
    <property type="match status" value="1"/>
</dbReference>
<dbReference type="GO" id="GO:0106310">
    <property type="term" value="F:protein serine kinase activity"/>
    <property type="evidence" value="ECO:0007669"/>
    <property type="project" value="RHEA"/>
</dbReference>
<keyword evidence="3 11" id="KW-0597">Phosphoprotein</keyword>
<evidence type="ECO:0000256" key="11">
    <source>
        <dbReference type="HAMAP-Rule" id="MF_01497"/>
    </source>
</evidence>
<dbReference type="InterPro" id="IPR011009">
    <property type="entry name" value="Kinase-like_dom_sf"/>
</dbReference>
<dbReference type="Pfam" id="PF01636">
    <property type="entry name" value="APH"/>
    <property type="match status" value="1"/>
</dbReference>
<dbReference type="GO" id="GO:0005524">
    <property type="term" value="F:ATP binding"/>
    <property type="evidence" value="ECO:0007669"/>
    <property type="project" value="UniProtKB-UniRule"/>
</dbReference>
<evidence type="ECO:0000256" key="8">
    <source>
        <dbReference type="ARBA" id="ARBA00022840"/>
    </source>
</evidence>
<feature type="active site" description="Proton acceptor" evidence="11">
    <location>
        <position position="204"/>
    </location>
</feature>
<organism evidence="14 15">
    <name type="scientific">Leptospira johnsonii</name>
    <dbReference type="NCBI Taxonomy" id="1917820"/>
    <lineage>
        <taxon>Bacteria</taxon>
        <taxon>Pseudomonadati</taxon>
        <taxon>Spirochaetota</taxon>
        <taxon>Spirochaetia</taxon>
        <taxon>Leptospirales</taxon>
        <taxon>Leptospiraceae</taxon>
        <taxon>Leptospira</taxon>
    </lineage>
</organism>
<keyword evidence="9 11" id="KW-0460">Magnesium</keyword>
<evidence type="ECO:0000256" key="5">
    <source>
        <dbReference type="ARBA" id="ARBA00022723"/>
    </source>
</evidence>
<evidence type="ECO:0000259" key="13">
    <source>
        <dbReference type="Pfam" id="PF01636"/>
    </source>
</evidence>
<feature type="binding site" evidence="11">
    <location>
        <position position="209"/>
    </location>
    <ligand>
        <name>Mg(2+)</name>
        <dbReference type="ChEBI" id="CHEBI:18420"/>
    </ligand>
</feature>
<evidence type="ECO:0000313" key="14">
    <source>
        <dbReference type="EMBL" id="GBF38055.1"/>
    </source>
</evidence>
<keyword evidence="7 11" id="KW-0418">Kinase</keyword>
<feature type="domain" description="Aminoglycoside phosphotransferase" evidence="13">
    <location>
        <begin position="40"/>
        <end position="258"/>
    </location>
</feature>
<keyword evidence="4 11" id="KW-0808">Transferase</keyword>
<dbReference type="Gene3D" id="1.10.510.10">
    <property type="entry name" value="Transferase(Phosphotransferase) domain 1"/>
    <property type="match status" value="1"/>
</dbReference>
<dbReference type="GO" id="GO:0004674">
    <property type="term" value="F:protein serine/threonine kinase activity"/>
    <property type="evidence" value="ECO:0007669"/>
    <property type="project" value="UniProtKB-UniRule"/>
</dbReference>